<dbReference type="InterPro" id="IPR029062">
    <property type="entry name" value="Class_I_gatase-like"/>
</dbReference>
<reference evidence="1 2" key="1">
    <citation type="submission" date="2020-12" db="EMBL/GenBank/DDBJ databases">
        <authorList>
            <person name="Zheng R.K."/>
            <person name="Sun C.M."/>
        </authorList>
    </citation>
    <scope>NUCLEOTIDE SEQUENCE [LARGE SCALE GENOMIC DNA]</scope>
    <source>
        <strain evidence="1 2">ZRK001</strain>
    </source>
</reference>
<sequence>MLTPRQRIEQEMASSSLVRLHRALSRLKSPVTMMNTGAHPDDEQSGMLAFFRFGLGMRIVVACSTRGEGGQNVLGPERIGALGVLRTREMEEAARALDADIHWLGHGPDDPVHDFGFSKDGDATFARWGEKRIVERLVRAYRAERPDIVIPTFLDVPGQHGHHRAMTRAAETAIRLAADETAYPEHFAEGLKPWRVAKYYLPAWSGGGGTYDDDLPPPPPTVTVTADGRDPATGADYDRIGEWSRYYHASQGMGWWPERPDHAWQLHLLLGPDGSTPEETILDGLPKTLDDLCVGEAETLTGDLVTADAAIAAAIAAFPDREAVTRSLVSAAGTIEAALNAAPDGFIESQGHRLTRKLAEIDAALLEAAALFERAYGEAECLTPGGETTLTVVLSEDADTSTTAITPHLPRGVTASKPETKACIFRFPLAVADDAPLTNQYPPLWSSLGGNGPVSVRLETEISGRRATGHFDLETALPVVPAHSLTLKPNAFIVPIQNINHSFSFTAQSDDPKLTLHFNAPEGFRVSGTGAQFRLDLPQQATPGLAHIIPEIDGHPAANITPFAYPHIGRNRFVRPEVLSVLTLDLALPEGAKIGYVGGGADNVFLSLKRMGLDVTELDAAALSGDLSAFTTIVIGIFAFGTRPDLAAATKKFHRFAEDGGHLVTLYHRPSDGWSPEATPPLYLRIGSPSLRWRVTNPNAEVEVLAPDHPLLTGPNRITADDWAGWHKERGLYFAAEWDDAYQPLLAMHDADEKPLKGALVSARIGKGRHTHTSLVLHHQMDRLVPGAFRLMANLVQPA</sequence>
<dbReference type="AlphaFoldDB" id="A0A7T7KNL0"/>
<evidence type="ECO:0000313" key="1">
    <source>
        <dbReference type="EMBL" id="QQM32074.1"/>
    </source>
</evidence>
<dbReference type="Gene3D" id="3.40.50.10320">
    <property type="entry name" value="LmbE-like"/>
    <property type="match status" value="1"/>
</dbReference>
<dbReference type="InterPro" id="IPR003737">
    <property type="entry name" value="GlcNAc_PI_deacetylase-related"/>
</dbReference>
<dbReference type="Pfam" id="PF02585">
    <property type="entry name" value="PIG-L"/>
    <property type="match status" value="1"/>
</dbReference>
<protein>
    <submittedName>
        <fullName evidence="1">PIG-L family deacetylase</fullName>
    </submittedName>
</protein>
<evidence type="ECO:0000313" key="2">
    <source>
        <dbReference type="Proteomes" id="UP000596083"/>
    </source>
</evidence>
<accession>A0A7T7KNL0</accession>
<organism evidence="1 2">
    <name type="scientific">Martelella lutilitoris</name>
    <dbReference type="NCBI Taxonomy" id="2583532"/>
    <lineage>
        <taxon>Bacteria</taxon>
        <taxon>Pseudomonadati</taxon>
        <taxon>Pseudomonadota</taxon>
        <taxon>Alphaproteobacteria</taxon>
        <taxon>Hyphomicrobiales</taxon>
        <taxon>Aurantimonadaceae</taxon>
        <taxon>Martelella</taxon>
    </lineage>
</organism>
<gene>
    <name evidence="1" type="ORF">JET14_07965</name>
</gene>
<dbReference type="InterPro" id="IPR024078">
    <property type="entry name" value="LmbE-like_dom_sf"/>
</dbReference>
<dbReference type="Proteomes" id="UP000596083">
    <property type="component" value="Chromosome"/>
</dbReference>
<name>A0A7T7KNL0_9HYPH</name>
<proteinExistence type="predicted"/>
<dbReference type="EMBL" id="CP066786">
    <property type="protein sequence ID" value="QQM32074.1"/>
    <property type="molecule type" value="Genomic_DNA"/>
</dbReference>
<dbReference type="SUPFAM" id="SSF52317">
    <property type="entry name" value="Class I glutamine amidotransferase-like"/>
    <property type="match status" value="1"/>
</dbReference>
<dbReference type="SUPFAM" id="SSF102588">
    <property type="entry name" value="LmbE-like"/>
    <property type="match status" value="1"/>
</dbReference>
<dbReference type="KEGG" id="mlut:JET14_07965"/>
<dbReference type="RefSeq" id="WP_200337541.1">
    <property type="nucleotide sequence ID" value="NZ_CP066786.1"/>
</dbReference>